<evidence type="ECO:0000313" key="3">
    <source>
        <dbReference type="RefSeq" id="XP_016992310.1"/>
    </source>
</evidence>
<name>A0A6P4FP35_DRORH</name>
<dbReference type="OrthoDB" id="7866556at2759"/>
<evidence type="ECO:0000259" key="2">
    <source>
        <dbReference type="Pfam" id="PF16030"/>
    </source>
</evidence>
<dbReference type="InterPro" id="IPR031986">
    <property type="entry name" value="GD_N"/>
</dbReference>
<feature type="signal peptide" evidence="1">
    <location>
        <begin position="1"/>
        <end position="18"/>
    </location>
</feature>
<gene>
    <name evidence="3" type="primary">LOC108054069</name>
</gene>
<feature type="domain" description="Serine protease gd N-terminal" evidence="2">
    <location>
        <begin position="24"/>
        <end position="120"/>
    </location>
</feature>
<dbReference type="Pfam" id="PF16030">
    <property type="entry name" value="GD_N"/>
    <property type="match status" value="1"/>
</dbReference>
<accession>A0A6P4FP35</accession>
<protein>
    <submittedName>
        <fullName evidence="3">Uncharacterized protein LOC108054069</fullName>
    </submittedName>
</protein>
<proteinExistence type="predicted"/>
<dbReference type="AlphaFoldDB" id="A0A6P4FP35"/>
<reference evidence="3" key="1">
    <citation type="submission" date="2025-08" db="UniProtKB">
        <authorList>
            <consortium name="RefSeq"/>
        </authorList>
    </citation>
    <scope>IDENTIFICATION</scope>
</reference>
<evidence type="ECO:0000256" key="1">
    <source>
        <dbReference type="SAM" id="SignalP"/>
    </source>
</evidence>
<dbReference type="RefSeq" id="XP_016992310.1">
    <property type="nucleotide sequence ID" value="XM_017136821.1"/>
</dbReference>
<organism evidence="3">
    <name type="scientific">Drosophila rhopaloa</name>
    <name type="common">Fruit fly</name>
    <dbReference type="NCBI Taxonomy" id="1041015"/>
    <lineage>
        <taxon>Eukaryota</taxon>
        <taxon>Metazoa</taxon>
        <taxon>Ecdysozoa</taxon>
        <taxon>Arthropoda</taxon>
        <taxon>Hexapoda</taxon>
        <taxon>Insecta</taxon>
        <taxon>Pterygota</taxon>
        <taxon>Neoptera</taxon>
        <taxon>Endopterygota</taxon>
        <taxon>Diptera</taxon>
        <taxon>Brachycera</taxon>
        <taxon>Muscomorpha</taxon>
        <taxon>Ephydroidea</taxon>
        <taxon>Drosophilidae</taxon>
        <taxon>Drosophila</taxon>
        <taxon>Sophophora</taxon>
    </lineage>
</organism>
<feature type="chain" id="PRO_5028006327" evidence="1">
    <location>
        <begin position="19"/>
        <end position="165"/>
    </location>
</feature>
<sequence length="165" mass="19046">MSISTFIFVGFFLGTTLALIFPQHNCPEYFTYGIEENESYIGVFTSKEPANIKLNFSVTFAWQGSAMIIPMELYPNNKEAAKNIKLGKRAQIYFRFDEVSEMLPVPHKFILNDELLCNAELNSTSYSLYPVDIIIPRYENIQQVRNTLPKMHPIFPRIQPVINIE</sequence>
<keyword evidence="1" id="KW-0732">Signal</keyword>